<feature type="transmembrane region" description="Helical" evidence="7">
    <location>
        <begin position="1153"/>
        <end position="1172"/>
    </location>
</feature>
<evidence type="ECO:0000256" key="7">
    <source>
        <dbReference type="SAM" id="Phobius"/>
    </source>
</evidence>
<keyword evidence="3 7" id="KW-0812">Transmembrane</keyword>
<dbReference type="RefSeq" id="XP_069231846.1">
    <property type="nucleotide sequence ID" value="XM_069370978.1"/>
</dbReference>
<keyword evidence="5 7" id="KW-0472">Membrane</keyword>
<keyword evidence="10" id="KW-1185">Reference proteome</keyword>
<evidence type="ECO:0000256" key="3">
    <source>
        <dbReference type="ARBA" id="ARBA00022692"/>
    </source>
</evidence>
<feature type="compositionally biased region" description="Polar residues" evidence="6">
    <location>
        <begin position="343"/>
        <end position="355"/>
    </location>
</feature>
<feature type="compositionally biased region" description="Low complexity" evidence="6">
    <location>
        <begin position="165"/>
        <end position="180"/>
    </location>
</feature>
<evidence type="ECO:0000256" key="4">
    <source>
        <dbReference type="ARBA" id="ARBA00022989"/>
    </source>
</evidence>
<keyword evidence="4 7" id="KW-1133">Transmembrane helix</keyword>
<feature type="compositionally biased region" description="Low complexity" evidence="6">
    <location>
        <begin position="30"/>
        <end position="44"/>
    </location>
</feature>
<feature type="compositionally biased region" description="Basic and acidic residues" evidence="6">
    <location>
        <begin position="59"/>
        <end position="78"/>
    </location>
</feature>
<dbReference type="GO" id="GO:0032541">
    <property type="term" value="C:cortical endoplasmic reticulum"/>
    <property type="evidence" value="ECO:0007669"/>
    <property type="project" value="TreeGrafter"/>
</dbReference>
<dbReference type="GO" id="GO:0005789">
    <property type="term" value="C:endoplasmic reticulum membrane"/>
    <property type="evidence" value="ECO:0007669"/>
    <property type="project" value="TreeGrafter"/>
</dbReference>
<dbReference type="EMBL" id="JAAQHG020000006">
    <property type="protein sequence ID" value="KAL1588741.1"/>
    <property type="molecule type" value="Genomic_DNA"/>
</dbReference>
<evidence type="ECO:0000256" key="2">
    <source>
        <dbReference type="ARBA" id="ARBA00006582"/>
    </source>
</evidence>
<dbReference type="CDD" id="cd13220">
    <property type="entry name" value="PH-GRAM_GRAMDC"/>
    <property type="match status" value="1"/>
</dbReference>
<feature type="compositionally biased region" description="Polar residues" evidence="6">
    <location>
        <begin position="417"/>
        <end position="429"/>
    </location>
</feature>
<name>A0AB34KYZ4_9PEZI</name>
<dbReference type="PANTHER" id="PTHR23319">
    <property type="entry name" value="GRAM DOMAIN CONTAINING 1B, ISOFORM E"/>
    <property type="match status" value="1"/>
</dbReference>
<feature type="domain" description="VASt" evidence="8">
    <location>
        <begin position="921"/>
        <end position="1093"/>
    </location>
</feature>
<dbReference type="GeneID" id="96003816"/>
<dbReference type="Gene3D" id="2.30.29.30">
    <property type="entry name" value="Pleckstrin-homology domain (PH domain)/Phosphotyrosine-binding domain (PTB)"/>
    <property type="match status" value="1"/>
</dbReference>
<dbReference type="GO" id="GO:0005886">
    <property type="term" value="C:plasma membrane"/>
    <property type="evidence" value="ECO:0007669"/>
    <property type="project" value="TreeGrafter"/>
</dbReference>
<protein>
    <recommendedName>
        <fullName evidence="8">VASt domain-containing protein</fullName>
    </recommendedName>
</protein>
<dbReference type="InterPro" id="IPR051482">
    <property type="entry name" value="Cholesterol_transport"/>
</dbReference>
<evidence type="ECO:0000256" key="6">
    <source>
        <dbReference type="SAM" id="MobiDB-lite"/>
    </source>
</evidence>
<feature type="region of interest" description="Disordered" evidence="6">
    <location>
        <begin position="1"/>
        <end position="451"/>
    </location>
</feature>
<feature type="region of interest" description="Disordered" evidence="6">
    <location>
        <begin position="537"/>
        <end position="557"/>
    </location>
</feature>
<evidence type="ECO:0000259" key="8">
    <source>
        <dbReference type="PROSITE" id="PS51778"/>
    </source>
</evidence>
<feature type="region of interest" description="Disordered" evidence="6">
    <location>
        <begin position="805"/>
        <end position="926"/>
    </location>
</feature>
<comment type="caution">
    <text evidence="9">The sequence shown here is derived from an EMBL/GenBank/DDBJ whole genome shotgun (WGS) entry which is preliminary data.</text>
</comment>
<evidence type="ECO:0000256" key="1">
    <source>
        <dbReference type="ARBA" id="ARBA00004167"/>
    </source>
</evidence>
<feature type="compositionally biased region" description="Low complexity" evidence="6">
    <location>
        <begin position="207"/>
        <end position="218"/>
    </location>
</feature>
<sequence length="1277" mass="135835">MPATEPLGASASLREPRPRRDHDEATANNSSTPSLTSRASSAGDDSADAADMRASMDTAIDKVKERARRSTDERRGSDDSVSNNRLSALIGRGKKLKRKEKSPDKNTLGVHSGDSGDLAVSDARSDGSLLDEDGNSSLLTDDGSDNEGKPARPTISPHQSHRGYLTLSSPQLQAQSQPQTIGSTSDKQASGPSVNDSTSSLPLIVEPPTTSSPVTNTTAKRNRNASPSPADKLRAGFARNRRKSSDSGKSGVSGESGGLGGIGGLFKPKSRKNSFNSQEPIAKGSQESVAAQAEPKESALPSKEFESEPQPQPQLQAQAANGAAAETEAPLQPATKPNEEQKSTPTSTPLRTRINTTRSLPETPPSRPETPTTLVTPPTPTDPSNSTFPKLIRPATTKQSPTRPLSSVESIRHRRAQSQTLPSKLSNSIPAPLTPTLEEAKTPGGTLTQPTTATGFFSSVFNVAQKAADQLTTSINPGQKNKPAGAADKSTEGAGEESTPGFGLSGEDQNTPRQSAVETLGKGDLTLGNLGIAESMDSSTDLLKQQDEASAGPQTNKLEEEAAARAVSVAYEKPIASTISQATGARPLSIASQDHLTLNGDQTPPRSGADGEGIKRSGSVRSKFSGRRRRHRDSSATTNTNATMANSIAAGLKDSASGLSGAAPTAAGHRLTGFAVASSKRNKDFHQLFRSVPEDDYLIEDYSAALQRDILLHGRLYVSEGHICFSSNIFGWVTNLVISFDEVVSVEKKNTAVVFPNAIVIQTLQARNTFASFVARDSTYDLLIGIWKISHPNLKSSLNGVTLDNAGASDKTEKADSIGSEDDTDEGSEDEVYDEDDDDDDFGSYTEPDAGRSMAGSDVGEPILSRKSSAQPLGAPAQLNGNTSRTLDPAEAAAVGVAPGGDFPGPPAHAPTECTDSAEHYDRPLTDTTIPAPLGKVYSMMFGPASGAFMKKWLVDDQKSRELDLTDDKTGLDNDHKSLTFSYIKPLSGAVGPKQTKCITTNTLEAFDLEKAVTVSCSTQTPDVPSGSVFTTKTKYCLMWGPGNSTRMIANCTIEWTGKSWLRGPIESGAQAGQTQYVKDITTALTAAVSTKPSAKPGAGPRKGKKKGKKEASDSATATDQRQAAVADEKPNWGVFEPLRGPLDPFVSLLRPFFTSQVIIAVLITLLMYSWVFPSRSLPPGSVAFHGAPERAAAYEELWRREESELWDWLEDRVGLDGIYAPKMDERQKVLSAREMGRRLEEEGMRAREVDDAIRITEQRLEALKGAVERGKGAKGK</sequence>
<feature type="compositionally biased region" description="Polar residues" evidence="6">
    <location>
        <begin position="596"/>
        <end position="605"/>
    </location>
</feature>
<evidence type="ECO:0000256" key="5">
    <source>
        <dbReference type="ARBA" id="ARBA00023136"/>
    </source>
</evidence>
<feature type="compositionally biased region" description="Polar residues" evidence="6">
    <location>
        <begin position="181"/>
        <end position="201"/>
    </location>
</feature>
<dbReference type="SMART" id="SM00568">
    <property type="entry name" value="GRAM"/>
    <property type="match status" value="1"/>
</dbReference>
<dbReference type="Pfam" id="PF02893">
    <property type="entry name" value="GRAM"/>
    <property type="match status" value="1"/>
</dbReference>
<dbReference type="InterPro" id="IPR011993">
    <property type="entry name" value="PH-like_dom_sf"/>
</dbReference>
<accession>A0AB34KYZ4</accession>
<evidence type="ECO:0000313" key="10">
    <source>
        <dbReference type="Proteomes" id="UP000803884"/>
    </source>
</evidence>
<feature type="region of interest" description="Disordered" evidence="6">
    <location>
        <begin position="596"/>
        <end position="642"/>
    </location>
</feature>
<proteinExistence type="inferred from homology"/>
<feature type="region of interest" description="Disordered" evidence="6">
    <location>
        <begin position="1089"/>
        <end position="1127"/>
    </location>
</feature>
<dbReference type="InterPro" id="IPR031968">
    <property type="entry name" value="VASt"/>
</dbReference>
<dbReference type="GO" id="GO:0005739">
    <property type="term" value="C:mitochondrion"/>
    <property type="evidence" value="ECO:0007669"/>
    <property type="project" value="TreeGrafter"/>
</dbReference>
<dbReference type="PANTHER" id="PTHR23319:SF4">
    <property type="entry name" value="GRAM DOMAIN CONTAINING 1B, ISOFORM E"/>
    <property type="match status" value="1"/>
</dbReference>
<feature type="compositionally biased region" description="Basic and acidic residues" evidence="6">
    <location>
        <begin position="14"/>
        <end position="25"/>
    </location>
</feature>
<feature type="compositionally biased region" description="Low complexity" evidence="6">
    <location>
        <begin position="369"/>
        <end position="389"/>
    </location>
</feature>
<evidence type="ECO:0000313" key="9">
    <source>
        <dbReference type="EMBL" id="KAL1588741.1"/>
    </source>
</evidence>
<dbReference type="InterPro" id="IPR004182">
    <property type="entry name" value="GRAM"/>
</dbReference>
<feature type="compositionally biased region" description="Gly residues" evidence="6">
    <location>
        <begin position="254"/>
        <end position="264"/>
    </location>
</feature>
<dbReference type="Proteomes" id="UP000803884">
    <property type="component" value="Unassembled WGS sequence"/>
</dbReference>
<dbReference type="GO" id="GO:0140268">
    <property type="term" value="C:endoplasmic reticulum-plasma membrane contact site"/>
    <property type="evidence" value="ECO:0007669"/>
    <property type="project" value="TreeGrafter"/>
</dbReference>
<dbReference type="GO" id="GO:0032366">
    <property type="term" value="P:intracellular sterol transport"/>
    <property type="evidence" value="ECO:0007669"/>
    <property type="project" value="TreeGrafter"/>
</dbReference>
<dbReference type="GO" id="GO:0120015">
    <property type="term" value="F:sterol transfer activity"/>
    <property type="evidence" value="ECO:0007669"/>
    <property type="project" value="TreeGrafter"/>
</dbReference>
<dbReference type="Pfam" id="PF16016">
    <property type="entry name" value="VASt"/>
    <property type="match status" value="1"/>
</dbReference>
<gene>
    <name evidence="9" type="ORF">WHR41_02372</name>
</gene>
<dbReference type="GO" id="GO:0032934">
    <property type="term" value="F:sterol binding"/>
    <property type="evidence" value="ECO:0007669"/>
    <property type="project" value="TreeGrafter"/>
</dbReference>
<reference evidence="9 10" key="1">
    <citation type="journal article" date="2020" name="Microbiol. Resour. Announc.">
        <title>Draft Genome Sequence of a Cladosporium Species Isolated from the Mesophotic Ascidian Didemnum maculosum.</title>
        <authorList>
            <person name="Gioti A."/>
            <person name="Siaperas R."/>
            <person name="Nikolaivits E."/>
            <person name="Le Goff G."/>
            <person name="Ouazzani J."/>
            <person name="Kotoulas G."/>
            <person name="Topakas E."/>
        </authorList>
    </citation>
    <scope>NUCLEOTIDE SEQUENCE [LARGE SCALE GENOMIC DNA]</scope>
    <source>
        <strain evidence="9 10">TM138-S3</strain>
    </source>
</reference>
<feature type="compositionally biased region" description="Low complexity" evidence="6">
    <location>
        <begin position="313"/>
        <end position="330"/>
    </location>
</feature>
<dbReference type="AlphaFoldDB" id="A0AB34KYZ4"/>
<feature type="compositionally biased region" description="Polar residues" evidence="6">
    <location>
        <begin position="396"/>
        <end position="409"/>
    </location>
</feature>
<feature type="compositionally biased region" description="Polar residues" evidence="6">
    <location>
        <begin position="273"/>
        <end position="289"/>
    </location>
</feature>
<dbReference type="PROSITE" id="PS51778">
    <property type="entry name" value="VAST"/>
    <property type="match status" value="1"/>
</dbReference>
<feature type="compositionally biased region" description="Acidic residues" evidence="6">
    <location>
        <begin position="819"/>
        <end position="842"/>
    </location>
</feature>
<comment type="subcellular location">
    <subcellularLocation>
        <location evidence="1">Membrane</location>
        <topology evidence="1">Single-pass membrane protein</topology>
    </subcellularLocation>
</comment>
<feature type="region of interest" description="Disordered" evidence="6">
    <location>
        <begin position="472"/>
        <end position="513"/>
    </location>
</feature>
<comment type="similarity">
    <text evidence="2">Belongs to the YSP2 family.</text>
</comment>
<organism evidence="9 10">
    <name type="scientific">Cladosporium halotolerans</name>
    <dbReference type="NCBI Taxonomy" id="1052096"/>
    <lineage>
        <taxon>Eukaryota</taxon>
        <taxon>Fungi</taxon>
        <taxon>Dikarya</taxon>
        <taxon>Ascomycota</taxon>
        <taxon>Pezizomycotina</taxon>
        <taxon>Dothideomycetes</taxon>
        <taxon>Dothideomycetidae</taxon>
        <taxon>Cladosporiales</taxon>
        <taxon>Cladosporiaceae</taxon>
        <taxon>Cladosporium</taxon>
    </lineage>
</organism>